<dbReference type="Pfam" id="PF14706">
    <property type="entry name" value="Tnp_DNA_bind"/>
    <property type="match status" value="1"/>
</dbReference>
<gene>
    <name evidence="2" type="ORF">HB761_16115</name>
</gene>
<dbReference type="Proteomes" id="UP001058687">
    <property type="component" value="Chromosome 2"/>
</dbReference>
<dbReference type="InterPro" id="IPR038215">
    <property type="entry name" value="TN5-like_N_sf"/>
</dbReference>
<reference evidence="2" key="1">
    <citation type="submission" date="2020-03" db="EMBL/GenBank/DDBJ databases">
        <title>Five strains of Vibrio campbellii isolated from Mariana Trench.</title>
        <authorList>
            <person name="Liang J."/>
            <person name="Zhang X.-H."/>
        </authorList>
    </citation>
    <scope>NUCLEOTIDE SEQUENCE</scope>
    <source>
        <strain evidence="2">LJC014</strain>
    </source>
</reference>
<dbReference type="RefSeq" id="WP_255943009.1">
    <property type="nucleotide sequence ID" value="NZ_CP050468.1"/>
</dbReference>
<dbReference type="Gene3D" id="1.10.246.40">
    <property type="entry name" value="Tn5 transposase, domain 1"/>
    <property type="match status" value="1"/>
</dbReference>
<evidence type="ECO:0000313" key="2">
    <source>
        <dbReference type="EMBL" id="UTZ28243.1"/>
    </source>
</evidence>
<proteinExistence type="predicted"/>
<protein>
    <recommendedName>
        <fullName evidence="1">Transposase Tn5-like N-terminal domain-containing protein</fullName>
    </recommendedName>
</protein>
<dbReference type="EMBL" id="CP050468">
    <property type="protein sequence ID" value="UTZ28243.1"/>
    <property type="molecule type" value="Genomic_DNA"/>
</dbReference>
<sequence>MTYSYAKHWAQQQCEQAQLQDLRRQRLINLATSITNQPEVSGALIARTTQY</sequence>
<evidence type="ECO:0000313" key="3">
    <source>
        <dbReference type="Proteomes" id="UP001058687"/>
    </source>
</evidence>
<feature type="domain" description="Transposase Tn5-like N-terminal" evidence="1">
    <location>
        <begin position="7"/>
        <end position="41"/>
    </location>
</feature>
<accession>A0AAE9N1W0</accession>
<dbReference type="AlphaFoldDB" id="A0AAE9N1W0"/>
<evidence type="ECO:0000259" key="1">
    <source>
        <dbReference type="Pfam" id="PF14706"/>
    </source>
</evidence>
<name>A0AAE9N1W0_9VIBR</name>
<dbReference type="InterPro" id="IPR014735">
    <property type="entry name" value="Transposase_Tn5-like_N"/>
</dbReference>
<organism evidence="2 3">
    <name type="scientific">Vibrio campbellii</name>
    <dbReference type="NCBI Taxonomy" id="680"/>
    <lineage>
        <taxon>Bacteria</taxon>
        <taxon>Pseudomonadati</taxon>
        <taxon>Pseudomonadota</taxon>
        <taxon>Gammaproteobacteria</taxon>
        <taxon>Vibrionales</taxon>
        <taxon>Vibrionaceae</taxon>
        <taxon>Vibrio</taxon>
    </lineage>
</organism>